<dbReference type="InterPro" id="IPR011257">
    <property type="entry name" value="DNA_glycosylase"/>
</dbReference>
<evidence type="ECO:0000313" key="6">
    <source>
        <dbReference type="EMBL" id="SFS32049.1"/>
    </source>
</evidence>
<dbReference type="PANTHER" id="PTHR43003:SF5">
    <property type="entry name" value="DNA-3-METHYLADENINE GLYCOSYLASE"/>
    <property type="match status" value="1"/>
</dbReference>
<evidence type="ECO:0000256" key="1">
    <source>
        <dbReference type="ARBA" id="ARBA00000086"/>
    </source>
</evidence>
<dbReference type="GO" id="GO:0006307">
    <property type="term" value="P:DNA alkylation repair"/>
    <property type="evidence" value="ECO:0007669"/>
    <property type="project" value="TreeGrafter"/>
</dbReference>
<dbReference type="GO" id="GO:0043916">
    <property type="term" value="F:DNA-7-methylguanine glycosylase activity"/>
    <property type="evidence" value="ECO:0007669"/>
    <property type="project" value="TreeGrafter"/>
</dbReference>
<dbReference type="STRING" id="311180.SAMN04488050_101128"/>
<evidence type="ECO:0000256" key="4">
    <source>
        <dbReference type="ARBA" id="ARBA00023204"/>
    </source>
</evidence>
<dbReference type="GO" id="GO:0032993">
    <property type="term" value="C:protein-DNA complex"/>
    <property type="evidence" value="ECO:0007669"/>
    <property type="project" value="TreeGrafter"/>
</dbReference>
<dbReference type="CDD" id="cd00056">
    <property type="entry name" value="ENDO3c"/>
    <property type="match status" value="1"/>
</dbReference>
<reference evidence="7" key="1">
    <citation type="submission" date="2016-10" db="EMBL/GenBank/DDBJ databases">
        <authorList>
            <person name="Varghese N."/>
            <person name="Submissions S."/>
        </authorList>
    </citation>
    <scope>NUCLEOTIDE SEQUENCE [LARGE SCALE GENOMIC DNA]</scope>
    <source>
        <strain evidence="7">DSM 26894</strain>
    </source>
</reference>
<dbReference type="SMART" id="SM00478">
    <property type="entry name" value="ENDO3c"/>
    <property type="match status" value="1"/>
</dbReference>
<name>A0A1I6NW18_9RHOB</name>
<dbReference type="GO" id="GO:0032131">
    <property type="term" value="F:alkylated DNA binding"/>
    <property type="evidence" value="ECO:0007669"/>
    <property type="project" value="TreeGrafter"/>
</dbReference>
<sequence length="215" mass="23542">MTDAVRQVGRIIHSDACVAEGCVWLAEAEPRFAHALELTGPLPLRRREDGFGQLLSAIVSQQVSVASARAIWARLEAAGMISPEAILSQDIEGLRALGLSRQKATYAQALAAEGIDFDALRDAPTPVVVERLTAVKGIGVWTAEIYAMFSLGHADVFAPGDLALQEAARLLFELDERPKERALRQMAEAWSPWRAVAARALWAYYHVRKQREGIA</sequence>
<dbReference type="EC" id="3.2.2.21" evidence="2"/>
<evidence type="ECO:0000256" key="3">
    <source>
        <dbReference type="ARBA" id="ARBA00022763"/>
    </source>
</evidence>
<dbReference type="RefSeq" id="WP_092426579.1">
    <property type="nucleotide sequence ID" value="NZ_FNCL01000008.1"/>
</dbReference>
<dbReference type="PANTHER" id="PTHR43003">
    <property type="entry name" value="DNA-3-METHYLADENINE GLYCOSYLASE"/>
    <property type="match status" value="1"/>
</dbReference>
<organism evidence="6 7">
    <name type="scientific">Alloyangia pacifica</name>
    <dbReference type="NCBI Taxonomy" id="311180"/>
    <lineage>
        <taxon>Bacteria</taxon>
        <taxon>Pseudomonadati</taxon>
        <taxon>Pseudomonadota</taxon>
        <taxon>Alphaproteobacteria</taxon>
        <taxon>Rhodobacterales</taxon>
        <taxon>Roseobacteraceae</taxon>
        <taxon>Alloyangia</taxon>
    </lineage>
</organism>
<feature type="domain" description="HhH-GPD" evidence="5">
    <location>
        <begin position="59"/>
        <end position="206"/>
    </location>
</feature>
<dbReference type="OrthoDB" id="9785929at2"/>
<dbReference type="Gene3D" id="1.10.1670.40">
    <property type="match status" value="1"/>
</dbReference>
<dbReference type="GO" id="GO:0006285">
    <property type="term" value="P:base-excision repair, AP site formation"/>
    <property type="evidence" value="ECO:0007669"/>
    <property type="project" value="TreeGrafter"/>
</dbReference>
<proteinExistence type="predicted"/>
<keyword evidence="4" id="KW-0234">DNA repair</keyword>
<dbReference type="Pfam" id="PF00730">
    <property type="entry name" value="HhH-GPD"/>
    <property type="match status" value="1"/>
</dbReference>
<dbReference type="GO" id="GO:0005737">
    <property type="term" value="C:cytoplasm"/>
    <property type="evidence" value="ECO:0007669"/>
    <property type="project" value="TreeGrafter"/>
</dbReference>
<dbReference type="Proteomes" id="UP000199392">
    <property type="component" value="Unassembled WGS sequence"/>
</dbReference>
<dbReference type="InterPro" id="IPR051912">
    <property type="entry name" value="Alkylbase_DNA_Glycosylase/TA"/>
</dbReference>
<evidence type="ECO:0000313" key="7">
    <source>
        <dbReference type="Proteomes" id="UP000199392"/>
    </source>
</evidence>
<dbReference type="EMBL" id="FOZW01000001">
    <property type="protein sequence ID" value="SFS32049.1"/>
    <property type="molecule type" value="Genomic_DNA"/>
</dbReference>
<evidence type="ECO:0000259" key="5">
    <source>
        <dbReference type="SMART" id="SM00478"/>
    </source>
</evidence>
<dbReference type="InterPro" id="IPR003265">
    <property type="entry name" value="HhH-GPD_domain"/>
</dbReference>
<dbReference type="SUPFAM" id="SSF48150">
    <property type="entry name" value="DNA-glycosylase"/>
    <property type="match status" value="1"/>
</dbReference>
<gene>
    <name evidence="6" type="ORF">SAMN04488050_101128</name>
</gene>
<comment type="catalytic activity">
    <reaction evidence="1">
        <text>Hydrolysis of alkylated DNA, releasing 3-methyladenine, 3-methylguanine, 7-methylguanine and 7-methyladenine.</text>
        <dbReference type="EC" id="3.2.2.21"/>
    </reaction>
</comment>
<dbReference type="Gene3D" id="1.10.340.30">
    <property type="entry name" value="Hypothetical protein, domain 2"/>
    <property type="match status" value="1"/>
</dbReference>
<evidence type="ECO:0000256" key="2">
    <source>
        <dbReference type="ARBA" id="ARBA00012000"/>
    </source>
</evidence>
<keyword evidence="7" id="KW-1185">Reference proteome</keyword>
<protein>
    <recommendedName>
        <fullName evidence="2">DNA-3-methyladenine glycosylase II</fullName>
        <ecNumber evidence="2">3.2.2.21</ecNumber>
    </recommendedName>
</protein>
<dbReference type="AlphaFoldDB" id="A0A1I6NW18"/>
<keyword evidence="3" id="KW-0227">DNA damage</keyword>
<accession>A0A1I6NW18</accession>
<dbReference type="GO" id="GO:0008725">
    <property type="term" value="F:DNA-3-methyladenine glycosylase activity"/>
    <property type="evidence" value="ECO:0007669"/>
    <property type="project" value="TreeGrafter"/>
</dbReference>